<accession>A0ABZ0KZW3</accession>
<proteinExistence type="predicted"/>
<reference evidence="2 3" key="1">
    <citation type="submission" date="2023-01" db="EMBL/GenBank/DDBJ databases">
        <title>Sporosarcina sp. nov., isolated from Korean tranditional fermented seafood 'Jeotgal'.</title>
        <authorList>
            <person name="Yang A.-I."/>
        </authorList>
    </citation>
    <scope>NUCLEOTIDE SEQUENCE [LARGE SCALE GENOMIC DNA]</scope>
    <source>
        <strain evidence="2 3">B2O-1</strain>
    </source>
</reference>
<gene>
    <name evidence="2" type="ORF">PGH26_13055</name>
</gene>
<evidence type="ECO:0000256" key="1">
    <source>
        <dbReference type="SAM" id="Phobius"/>
    </source>
</evidence>
<organism evidence="2 3">
    <name type="scientific">Sporosarcina jeotgali</name>
    <dbReference type="NCBI Taxonomy" id="3020056"/>
    <lineage>
        <taxon>Bacteria</taxon>
        <taxon>Bacillati</taxon>
        <taxon>Bacillota</taxon>
        <taxon>Bacilli</taxon>
        <taxon>Bacillales</taxon>
        <taxon>Caryophanaceae</taxon>
        <taxon>Sporosarcina</taxon>
    </lineage>
</organism>
<keyword evidence="1" id="KW-0472">Membrane</keyword>
<keyword evidence="1" id="KW-1133">Transmembrane helix</keyword>
<evidence type="ECO:0000313" key="3">
    <source>
        <dbReference type="Proteomes" id="UP001303532"/>
    </source>
</evidence>
<protein>
    <submittedName>
        <fullName evidence="2">Stage II sporulation protein M</fullName>
    </submittedName>
</protein>
<feature type="transmembrane region" description="Helical" evidence="1">
    <location>
        <begin position="12"/>
        <end position="39"/>
    </location>
</feature>
<name>A0ABZ0KZW3_9BACL</name>
<feature type="transmembrane region" description="Helical" evidence="1">
    <location>
        <begin position="101"/>
        <end position="122"/>
    </location>
</feature>
<evidence type="ECO:0000313" key="2">
    <source>
        <dbReference type="EMBL" id="WOV85941.1"/>
    </source>
</evidence>
<dbReference type="EMBL" id="CP116341">
    <property type="protein sequence ID" value="WOV85941.1"/>
    <property type="molecule type" value="Genomic_DNA"/>
</dbReference>
<feature type="transmembrane region" description="Helical" evidence="1">
    <location>
        <begin position="59"/>
        <end position="80"/>
    </location>
</feature>
<sequence>MNGFQVPLQMFILALIPIQFLYFVMIISTVSLPGILFGLILQVDTKTAFELIVSFAPYYVFEIFAFCLFGAILFELNQVVRLKMKNIFKKEKVEVSLLRKVFETVSIYVVLSLPLVVLAAFLETYVADFISSLF</sequence>
<dbReference type="Proteomes" id="UP001303532">
    <property type="component" value="Chromosome"/>
</dbReference>
<keyword evidence="3" id="KW-1185">Reference proteome</keyword>
<keyword evidence="1" id="KW-0812">Transmembrane</keyword>
<dbReference type="Pfam" id="PF01944">
    <property type="entry name" value="SpoIIM"/>
    <property type="match status" value="1"/>
</dbReference>
<dbReference type="InterPro" id="IPR002798">
    <property type="entry name" value="SpoIIM-like"/>
</dbReference>